<keyword evidence="5" id="KW-0544">Nucleosome core</keyword>
<dbReference type="SUPFAM" id="SSF47113">
    <property type="entry name" value="Histone-fold"/>
    <property type="match status" value="1"/>
</dbReference>
<protein>
    <recommendedName>
        <fullName evidence="5">Histone H2A</fullName>
    </recommendedName>
</protein>
<evidence type="ECO:0000313" key="6">
    <source>
        <dbReference type="EMBL" id="OMP02925.1"/>
    </source>
</evidence>
<comment type="caution">
    <text evidence="6">The sequence shown here is derived from an EMBL/GenBank/DDBJ whole genome shotgun (WGS) entry which is preliminary data.</text>
</comment>
<keyword evidence="5" id="KW-0158">Chromosome</keyword>
<evidence type="ECO:0000256" key="3">
    <source>
        <dbReference type="ARBA" id="ARBA00022989"/>
    </source>
</evidence>
<comment type="subunit">
    <text evidence="5">The nucleosome is a histone octamer containing two molecules each of H2A, H2B, H3 and H4 assembled in one H3-H4 heterotetramer and two H2A-H2B heterodimers. The octamer wraps approximately 147 bp of DNA.</text>
</comment>
<evidence type="ECO:0000256" key="4">
    <source>
        <dbReference type="ARBA" id="ARBA00023136"/>
    </source>
</evidence>
<dbReference type="GO" id="GO:0003677">
    <property type="term" value="F:DNA binding"/>
    <property type="evidence" value="ECO:0007669"/>
    <property type="project" value="UniProtKB-KW"/>
</dbReference>
<comment type="subcellular location">
    <subcellularLocation>
        <location evidence="1">Membrane</location>
        <topology evidence="1">Multi-pass membrane protein</topology>
    </subcellularLocation>
    <subcellularLocation>
        <location evidence="5">Nucleus</location>
    </subcellularLocation>
</comment>
<dbReference type="GO" id="GO:0030527">
    <property type="term" value="F:structural constituent of chromatin"/>
    <property type="evidence" value="ECO:0007669"/>
    <property type="project" value="InterPro"/>
</dbReference>
<dbReference type="GO" id="GO:0016020">
    <property type="term" value="C:membrane"/>
    <property type="evidence" value="ECO:0007669"/>
    <property type="project" value="UniProtKB-SubCell"/>
</dbReference>
<comment type="similarity">
    <text evidence="5">Belongs to the histone H2A family.</text>
</comment>
<evidence type="ECO:0000256" key="5">
    <source>
        <dbReference type="RuleBase" id="RU003767"/>
    </source>
</evidence>
<dbReference type="InterPro" id="IPR009072">
    <property type="entry name" value="Histone-fold"/>
</dbReference>
<sequence length="230" mass="24868">MASALFEGATIGPLIHLAMEIDPRGCYGSKSVESYLYLGGNWHAFICACGYMVVDAQEIVEKAHLDDMDHVKHALYLFTDFVDVFVRILIIMRAALWLKPRMLGEKHTNYRGASISTSRSSKIGLQFPVGRIAWFLKAGKNPECVRVSVPVCLTVVLEYLAAEACSIDEGLEGLKISVPPGGHATGCMMKLSTAIWNAIFIGIGVLSSADASGGCRSPPPQPKKASPTPR</sequence>
<gene>
    <name evidence="6" type="ORF">COLO4_10726</name>
</gene>
<reference evidence="7" key="1">
    <citation type="submission" date="2013-09" db="EMBL/GenBank/DDBJ databases">
        <title>Corchorus olitorius genome sequencing.</title>
        <authorList>
            <person name="Alam M."/>
            <person name="Haque M.S."/>
            <person name="Islam M.S."/>
            <person name="Emdad E.M."/>
            <person name="Islam M.M."/>
            <person name="Ahmed B."/>
            <person name="Halim A."/>
            <person name="Hossen Q.M.M."/>
            <person name="Hossain M.Z."/>
            <person name="Ahmed R."/>
            <person name="Khan M.M."/>
            <person name="Islam R."/>
            <person name="Rashid M.M."/>
            <person name="Khan S.A."/>
            <person name="Rahman M.S."/>
            <person name="Alam M."/>
            <person name="Yahiya A.S."/>
            <person name="Khan M.S."/>
            <person name="Azam M.S."/>
            <person name="Haque T."/>
            <person name="Lashkar M.Z.H."/>
            <person name="Akhand A.I."/>
            <person name="Morshed G."/>
            <person name="Roy S."/>
            <person name="Uddin K.S."/>
            <person name="Rabeya T."/>
            <person name="Hossain A.S."/>
            <person name="Chowdhury A."/>
            <person name="Snigdha A.R."/>
            <person name="Mortoza M.S."/>
            <person name="Matin S.A."/>
            <person name="Hoque S.M.E."/>
            <person name="Islam M.K."/>
            <person name="Roy D.K."/>
            <person name="Haider R."/>
            <person name="Moosa M.M."/>
            <person name="Elias S.M."/>
            <person name="Hasan A.M."/>
            <person name="Jahan S."/>
            <person name="Shafiuddin M."/>
            <person name="Mahmood N."/>
            <person name="Shommy N.S."/>
        </authorList>
    </citation>
    <scope>NUCLEOTIDE SEQUENCE [LARGE SCALE GENOMIC DNA]</scope>
    <source>
        <strain evidence="7">cv. O-4</strain>
    </source>
</reference>
<dbReference type="InterPro" id="IPR006214">
    <property type="entry name" value="Bax_inhibitor_1-related"/>
</dbReference>
<evidence type="ECO:0000313" key="7">
    <source>
        <dbReference type="Proteomes" id="UP000187203"/>
    </source>
</evidence>
<keyword evidence="7" id="KW-1185">Reference proteome</keyword>
<dbReference type="SMART" id="SM00414">
    <property type="entry name" value="H2A"/>
    <property type="match status" value="1"/>
</dbReference>
<keyword evidence="5" id="KW-0539">Nucleus</keyword>
<dbReference type="Gene3D" id="1.10.20.10">
    <property type="entry name" value="Histone, subunit A"/>
    <property type="match status" value="1"/>
</dbReference>
<dbReference type="STRING" id="93759.A0A1R3K748"/>
<keyword evidence="3" id="KW-1133">Transmembrane helix</keyword>
<keyword evidence="4" id="KW-0472">Membrane</keyword>
<dbReference type="OrthoDB" id="1277691at2759"/>
<keyword evidence="5" id="KW-0238">DNA-binding</keyword>
<dbReference type="Proteomes" id="UP000187203">
    <property type="component" value="Unassembled WGS sequence"/>
</dbReference>
<evidence type="ECO:0000256" key="2">
    <source>
        <dbReference type="ARBA" id="ARBA00022692"/>
    </source>
</evidence>
<keyword evidence="2" id="KW-0812">Transmembrane</keyword>
<dbReference type="Pfam" id="PF01027">
    <property type="entry name" value="Bax1-I"/>
    <property type="match status" value="1"/>
</dbReference>
<dbReference type="PRINTS" id="PR00620">
    <property type="entry name" value="HISTONEH2A"/>
</dbReference>
<dbReference type="InterPro" id="IPR002119">
    <property type="entry name" value="Histone_H2A"/>
</dbReference>
<dbReference type="GO" id="GO:0046982">
    <property type="term" value="F:protein heterodimerization activity"/>
    <property type="evidence" value="ECO:0007669"/>
    <property type="project" value="InterPro"/>
</dbReference>
<name>A0A1R3K748_9ROSI</name>
<dbReference type="AlphaFoldDB" id="A0A1R3K748"/>
<organism evidence="6 7">
    <name type="scientific">Corchorus olitorius</name>
    <dbReference type="NCBI Taxonomy" id="93759"/>
    <lineage>
        <taxon>Eukaryota</taxon>
        <taxon>Viridiplantae</taxon>
        <taxon>Streptophyta</taxon>
        <taxon>Embryophyta</taxon>
        <taxon>Tracheophyta</taxon>
        <taxon>Spermatophyta</taxon>
        <taxon>Magnoliopsida</taxon>
        <taxon>eudicotyledons</taxon>
        <taxon>Gunneridae</taxon>
        <taxon>Pentapetalae</taxon>
        <taxon>rosids</taxon>
        <taxon>malvids</taxon>
        <taxon>Malvales</taxon>
        <taxon>Malvaceae</taxon>
        <taxon>Grewioideae</taxon>
        <taxon>Apeibeae</taxon>
        <taxon>Corchorus</taxon>
    </lineage>
</organism>
<accession>A0A1R3K748</accession>
<dbReference type="EMBL" id="AWUE01014575">
    <property type="protein sequence ID" value="OMP02925.1"/>
    <property type="molecule type" value="Genomic_DNA"/>
</dbReference>
<dbReference type="GO" id="GO:0005634">
    <property type="term" value="C:nucleus"/>
    <property type="evidence" value="ECO:0007669"/>
    <property type="project" value="UniProtKB-SubCell"/>
</dbReference>
<proteinExistence type="inferred from homology"/>
<evidence type="ECO:0000256" key="1">
    <source>
        <dbReference type="ARBA" id="ARBA00004141"/>
    </source>
</evidence>
<dbReference type="GO" id="GO:0000786">
    <property type="term" value="C:nucleosome"/>
    <property type="evidence" value="ECO:0007669"/>
    <property type="project" value="UniProtKB-KW"/>
</dbReference>